<protein>
    <submittedName>
        <fullName evidence="1">Uncharacterized protein</fullName>
    </submittedName>
</protein>
<proteinExistence type="predicted"/>
<sequence length="36" mass="4290">MYDDAWRVQVRIAVNNQQQYVRSTVADGQESQYQNK</sequence>
<dbReference type="EMBL" id="KB644410">
    <property type="protein sequence ID" value="EPS27624.1"/>
    <property type="molecule type" value="Genomic_DNA"/>
</dbReference>
<name>S7ZBK9_PENO1</name>
<evidence type="ECO:0000313" key="1">
    <source>
        <dbReference type="EMBL" id="EPS27624.1"/>
    </source>
</evidence>
<reference evidence="1 2" key="1">
    <citation type="journal article" date="2013" name="PLoS ONE">
        <title>Genomic and secretomic analyses reveal unique features of the lignocellulolytic enzyme system of Penicillium decumbens.</title>
        <authorList>
            <person name="Liu G."/>
            <person name="Zhang L."/>
            <person name="Wei X."/>
            <person name="Zou G."/>
            <person name="Qin Y."/>
            <person name="Ma L."/>
            <person name="Li J."/>
            <person name="Zheng H."/>
            <person name="Wang S."/>
            <person name="Wang C."/>
            <person name="Xun L."/>
            <person name="Zhao G.-P."/>
            <person name="Zhou Z."/>
            <person name="Qu Y."/>
        </authorList>
    </citation>
    <scope>NUCLEOTIDE SEQUENCE [LARGE SCALE GENOMIC DNA]</scope>
    <source>
        <strain evidence="2">114-2 / CGMCC 5302</strain>
    </source>
</reference>
<dbReference type="AlphaFoldDB" id="S7ZBK9"/>
<dbReference type="Proteomes" id="UP000019376">
    <property type="component" value="Unassembled WGS sequence"/>
</dbReference>
<organism evidence="1 2">
    <name type="scientific">Penicillium oxalicum (strain 114-2 / CGMCC 5302)</name>
    <name type="common">Penicillium decumbens</name>
    <dbReference type="NCBI Taxonomy" id="933388"/>
    <lineage>
        <taxon>Eukaryota</taxon>
        <taxon>Fungi</taxon>
        <taxon>Dikarya</taxon>
        <taxon>Ascomycota</taxon>
        <taxon>Pezizomycotina</taxon>
        <taxon>Eurotiomycetes</taxon>
        <taxon>Eurotiomycetidae</taxon>
        <taxon>Eurotiales</taxon>
        <taxon>Aspergillaceae</taxon>
        <taxon>Penicillium</taxon>
    </lineage>
</organism>
<gene>
    <name evidence="1" type="ORF">PDE_02568</name>
</gene>
<dbReference type="HOGENOM" id="CLU_3359911_0_0_1"/>
<evidence type="ECO:0000313" key="2">
    <source>
        <dbReference type="Proteomes" id="UP000019376"/>
    </source>
</evidence>
<keyword evidence="2" id="KW-1185">Reference proteome</keyword>
<accession>S7ZBK9</accession>